<evidence type="ECO:0000313" key="3">
    <source>
        <dbReference type="Proteomes" id="UP000018031"/>
    </source>
</evidence>
<reference evidence="2 3" key="2">
    <citation type="journal article" date="2013" name="Genome Announc.">
        <title>Draft Genome Sequences of Porphyromonas crevioricanis JCM 15906T and Porphyromonas cansulci JCM 13913T Isolated from a Canine Oral Cavity.</title>
        <authorList>
            <person name="Sakamoto M."/>
            <person name="Tanaka N."/>
            <person name="Shiwa Y."/>
            <person name="Yoshikawa H."/>
            <person name="Ohkuma M."/>
        </authorList>
    </citation>
    <scope>NUCLEOTIDE SEQUENCE [LARGE SCALE GENOMIC DNA]</scope>
    <source>
        <strain evidence="2 3">JCM 15906</strain>
    </source>
</reference>
<name>T1DSJ8_9PORP</name>
<keyword evidence="1" id="KW-0812">Transmembrane</keyword>
<keyword evidence="1" id="KW-1133">Transmembrane helix</keyword>
<dbReference type="EMBL" id="BAOU01000024">
    <property type="protein sequence ID" value="GAD05299.1"/>
    <property type="molecule type" value="Genomic_DNA"/>
</dbReference>
<dbReference type="Proteomes" id="UP000018031">
    <property type="component" value="Unassembled WGS sequence"/>
</dbReference>
<sequence>MISIPLNKREHTLALRATAPTKRIGGNKMSTFAFVDCLFLFLIVRIDRL</sequence>
<protein>
    <submittedName>
        <fullName evidence="2">Uncharacterized protein</fullName>
    </submittedName>
</protein>
<gene>
    <name evidence="2" type="ORF">PORCRE_999</name>
</gene>
<keyword evidence="1" id="KW-0472">Membrane</keyword>
<dbReference type="AlphaFoldDB" id="T1DSJ8"/>
<proteinExistence type="predicted"/>
<evidence type="ECO:0000256" key="1">
    <source>
        <dbReference type="SAM" id="Phobius"/>
    </source>
</evidence>
<reference evidence="3" key="1">
    <citation type="journal article" date="2013" name="Genome">
        <title>Draft Genome Sequences of Porphyromonas crevioricanis JCM 15906T and Porphyromonas cansulci JCM 13913T Isolated from a Canine Oral Cavity.</title>
        <authorList>
            <person name="Sakamoto M."/>
            <person name="Tanaka N."/>
            <person name="Shiwa Y."/>
            <person name="Yoshikawa H."/>
            <person name="Ohkuma M."/>
        </authorList>
    </citation>
    <scope>NUCLEOTIDE SEQUENCE [LARGE SCALE GENOMIC DNA]</scope>
    <source>
        <strain evidence="3">JCM 15906</strain>
    </source>
</reference>
<feature type="transmembrane region" description="Helical" evidence="1">
    <location>
        <begin position="29"/>
        <end position="46"/>
    </location>
</feature>
<comment type="caution">
    <text evidence="2">The sequence shown here is derived from an EMBL/GenBank/DDBJ whole genome shotgun (WGS) entry which is preliminary data.</text>
</comment>
<organism evidence="2 3">
    <name type="scientific">Porphyromonas crevioricanis JCM 15906</name>
    <dbReference type="NCBI Taxonomy" id="1305617"/>
    <lineage>
        <taxon>Bacteria</taxon>
        <taxon>Pseudomonadati</taxon>
        <taxon>Bacteroidota</taxon>
        <taxon>Bacteroidia</taxon>
        <taxon>Bacteroidales</taxon>
        <taxon>Porphyromonadaceae</taxon>
        <taxon>Porphyromonas</taxon>
    </lineage>
</organism>
<accession>T1DSJ8</accession>
<evidence type="ECO:0000313" key="2">
    <source>
        <dbReference type="EMBL" id="GAD05299.1"/>
    </source>
</evidence>